<proteinExistence type="inferred from homology"/>
<dbReference type="PRINTS" id="PR00463">
    <property type="entry name" value="EP450I"/>
</dbReference>
<dbReference type="InterPro" id="IPR017972">
    <property type="entry name" value="Cyt_P450_CS"/>
</dbReference>
<evidence type="ECO:0000256" key="3">
    <source>
        <dbReference type="ARBA" id="ARBA00010617"/>
    </source>
</evidence>
<keyword evidence="12" id="KW-1185">Reference proteome</keyword>
<dbReference type="OrthoDB" id="2789670at2759"/>
<evidence type="ECO:0000313" key="12">
    <source>
        <dbReference type="Proteomes" id="UP000027195"/>
    </source>
</evidence>
<comment type="pathway">
    <text evidence="2">Secondary metabolite biosynthesis.</text>
</comment>
<dbReference type="HOGENOM" id="CLU_001570_2_3_1"/>
<dbReference type="STRING" id="930990.A0A067MLT5"/>
<evidence type="ECO:0000256" key="4">
    <source>
        <dbReference type="ARBA" id="ARBA00022617"/>
    </source>
</evidence>
<keyword evidence="4 9" id="KW-0349">Heme</keyword>
<evidence type="ECO:0000256" key="2">
    <source>
        <dbReference type="ARBA" id="ARBA00005179"/>
    </source>
</evidence>
<accession>A0A067MLT5</accession>
<dbReference type="GO" id="GO:0020037">
    <property type="term" value="F:heme binding"/>
    <property type="evidence" value="ECO:0007669"/>
    <property type="project" value="InterPro"/>
</dbReference>
<dbReference type="Gene3D" id="1.10.630.10">
    <property type="entry name" value="Cytochrome P450"/>
    <property type="match status" value="1"/>
</dbReference>
<dbReference type="AlphaFoldDB" id="A0A067MLT5"/>
<gene>
    <name evidence="11" type="ORF">BOTBODRAFT_34288</name>
</gene>
<evidence type="ECO:0000256" key="8">
    <source>
        <dbReference type="ARBA" id="ARBA00023033"/>
    </source>
</evidence>
<evidence type="ECO:0000256" key="10">
    <source>
        <dbReference type="RuleBase" id="RU000461"/>
    </source>
</evidence>
<evidence type="ECO:0000256" key="7">
    <source>
        <dbReference type="ARBA" id="ARBA00023004"/>
    </source>
</evidence>
<dbReference type="EMBL" id="KL198049">
    <property type="protein sequence ID" value="KDQ12551.1"/>
    <property type="molecule type" value="Genomic_DNA"/>
</dbReference>
<evidence type="ECO:0008006" key="13">
    <source>
        <dbReference type="Google" id="ProtNLM"/>
    </source>
</evidence>
<dbReference type="InterPro" id="IPR002401">
    <property type="entry name" value="Cyt_P450_E_grp-I"/>
</dbReference>
<protein>
    <recommendedName>
        <fullName evidence="13">Cytochrome P450</fullName>
    </recommendedName>
</protein>
<dbReference type="InterPro" id="IPR050364">
    <property type="entry name" value="Cytochrome_P450_fung"/>
</dbReference>
<dbReference type="InterPro" id="IPR036396">
    <property type="entry name" value="Cyt_P450_sf"/>
</dbReference>
<dbReference type="Pfam" id="PF00067">
    <property type="entry name" value="p450"/>
    <property type="match status" value="1"/>
</dbReference>
<dbReference type="GO" id="GO:0004497">
    <property type="term" value="F:monooxygenase activity"/>
    <property type="evidence" value="ECO:0007669"/>
    <property type="project" value="UniProtKB-KW"/>
</dbReference>
<dbReference type="PROSITE" id="PS00086">
    <property type="entry name" value="CYTOCHROME_P450"/>
    <property type="match status" value="1"/>
</dbReference>
<evidence type="ECO:0000256" key="9">
    <source>
        <dbReference type="PIRSR" id="PIRSR602401-1"/>
    </source>
</evidence>
<dbReference type="GO" id="GO:0016705">
    <property type="term" value="F:oxidoreductase activity, acting on paired donors, with incorporation or reduction of molecular oxygen"/>
    <property type="evidence" value="ECO:0007669"/>
    <property type="project" value="InterPro"/>
</dbReference>
<keyword evidence="8 10" id="KW-0503">Monooxygenase</keyword>
<dbReference type="PANTHER" id="PTHR46300:SF7">
    <property type="entry name" value="P450, PUTATIVE (EUROFUNG)-RELATED"/>
    <property type="match status" value="1"/>
</dbReference>
<dbReference type="InterPro" id="IPR001128">
    <property type="entry name" value="Cyt_P450"/>
</dbReference>
<evidence type="ECO:0000256" key="5">
    <source>
        <dbReference type="ARBA" id="ARBA00022723"/>
    </source>
</evidence>
<keyword evidence="6 10" id="KW-0560">Oxidoreductase</keyword>
<organism evidence="11 12">
    <name type="scientific">Botryobasidium botryosum (strain FD-172 SS1)</name>
    <dbReference type="NCBI Taxonomy" id="930990"/>
    <lineage>
        <taxon>Eukaryota</taxon>
        <taxon>Fungi</taxon>
        <taxon>Dikarya</taxon>
        <taxon>Basidiomycota</taxon>
        <taxon>Agaricomycotina</taxon>
        <taxon>Agaricomycetes</taxon>
        <taxon>Cantharellales</taxon>
        <taxon>Botryobasidiaceae</taxon>
        <taxon>Botryobasidium</taxon>
    </lineage>
</organism>
<reference evidence="12" key="1">
    <citation type="journal article" date="2014" name="Proc. Natl. Acad. Sci. U.S.A.">
        <title>Extensive sampling of basidiomycete genomes demonstrates inadequacy of the white-rot/brown-rot paradigm for wood decay fungi.</title>
        <authorList>
            <person name="Riley R."/>
            <person name="Salamov A.A."/>
            <person name="Brown D.W."/>
            <person name="Nagy L.G."/>
            <person name="Floudas D."/>
            <person name="Held B.W."/>
            <person name="Levasseur A."/>
            <person name="Lombard V."/>
            <person name="Morin E."/>
            <person name="Otillar R."/>
            <person name="Lindquist E.A."/>
            <person name="Sun H."/>
            <person name="LaButti K.M."/>
            <person name="Schmutz J."/>
            <person name="Jabbour D."/>
            <person name="Luo H."/>
            <person name="Baker S.E."/>
            <person name="Pisabarro A.G."/>
            <person name="Walton J.D."/>
            <person name="Blanchette R.A."/>
            <person name="Henrissat B."/>
            <person name="Martin F."/>
            <person name="Cullen D."/>
            <person name="Hibbett D.S."/>
            <person name="Grigoriev I.V."/>
        </authorList>
    </citation>
    <scope>NUCLEOTIDE SEQUENCE [LARGE SCALE GENOMIC DNA]</scope>
    <source>
        <strain evidence="12">FD-172 SS1</strain>
    </source>
</reference>
<keyword evidence="5 9" id="KW-0479">Metal-binding</keyword>
<evidence type="ECO:0000256" key="1">
    <source>
        <dbReference type="ARBA" id="ARBA00001971"/>
    </source>
</evidence>
<name>A0A067MLT5_BOTB1</name>
<feature type="binding site" description="axial binding residue" evidence="9">
    <location>
        <position position="437"/>
    </location>
    <ligand>
        <name>heme</name>
        <dbReference type="ChEBI" id="CHEBI:30413"/>
    </ligand>
    <ligandPart>
        <name>Fe</name>
        <dbReference type="ChEBI" id="CHEBI:18248"/>
    </ligandPart>
</feature>
<keyword evidence="7 9" id="KW-0408">Iron</keyword>
<dbReference type="SUPFAM" id="SSF48264">
    <property type="entry name" value="Cytochrome P450"/>
    <property type="match status" value="1"/>
</dbReference>
<dbReference type="CDD" id="cd11065">
    <property type="entry name" value="CYP64-like"/>
    <property type="match status" value="1"/>
</dbReference>
<dbReference type="GO" id="GO:0005506">
    <property type="term" value="F:iron ion binding"/>
    <property type="evidence" value="ECO:0007669"/>
    <property type="project" value="InterPro"/>
</dbReference>
<dbReference type="Proteomes" id="UP000027195">
    <property type="component" value="Unassembled WGS sequence"/>
</dbReference>
<comment type="similarity">
    <text evidence="3 10">Belongs to the cytochrome P450 family.</text>
</comment>
<sequence>MEPTVDTSFLLLAASCLVFVVFYRSTRLSSPNPKRFPFPPGPPREFIFGNTRQVPSAPRNKYDEWKKIYGDIIYTRLFNRHNVVINSYKMAKEAMDRAVYSDRYHTVIMDKMVGQGQAFAAINYGQRWKTYRRLMSPYMHKAGLERYIPVHRRGNTWYLQTLLDRPEDFMKNFKLKTAKNLAEIVYGITGESAVDEYIYHSEHVMRVFLRAILPGSFLVNIVPQLRYLPDWFPGTEFKRIAAGAKRSYHYTISAPVEDVKSKMAEGTAGTSITSDLLERGEDEDVIKKMNASIYGAAVDTTVSSMHTFMLAMTLHPEIAKKAQAELDAVVGPSRFPTRDDQVRLPYLNAVFLEVTRWKPPAALGIPHCLSEDDEFQGYFIPRGTIVYNNIWAMSRNEAHYEDPNRFWPERFLDPGLAPGKHALDPRLYIFGLGRRQCIGKHFAEASLFLTFASVLATFDIAKARDESGREIVPEVDFDAHLKPFKCSIKPRSGAAAALIRDAVAANP</sequence>
<comment type="cofactor">
    <cofactor evidence="1 9">
        <name>heme</name>
        <dbReference type="ChEBI" id="CHEBI:30413"/>
    </cofactor>
</comment>
<dbReference type="InParanoid" id="A0A067MLT5"/>
<evidence type="ECO:0000256" key="6">
    <source>
        <dbReference type="ARBA" id="ARBA00023002"/>
    </source>
</evidence>
<evidence type="ECO:0000313" key="11">
    <source>
        <dbReference type="EMBL" id="KDQ12551.1"/>
    </source>
</evidence>
<dbReference type="PANTHER" id="PTHR46300">
    <property type="entry name" value="P450, PUTATIVE (EUROFUNG)-RELATED-RELATED"/>
    <property type="match status" value="1"/>
</dbReference>